<evidence type="ECO:0000313" key="7">
    <source>
        <dbReference type="Proteomes" id="UP001597351"/>
    </source>
</evidence>
<proteinExistence type="predicted"/>
<keyword evidence="2" id="KW-0238">DNA-binding</keyword>
<dbReference type="SUPFAM" id="SSF52172">
    <property type="entry name" value="CheY-like"/>
    <property type="match status" value="1"/>
</dbReference>
<dbReference type="PROSITE" id="PS50043">
    <property type="entry name" value="HTH_LUXR_2"/>
    <property type="match status" value="1"/>
</dbReference>
<dbReference type="CDD" id="cd06170">
    <property type="entry name" value="LuxR_C_like"/>
    <property type="match status" value="1"/>
</dbReference>
<keyword evidence="1 3" id="KW-0597">Phosphoprotein</keyword>
<reference evidence="7" key="1">
    <citation type="journal article" date="2019" name="Int. J. Syst. Evol. Microbiol.">
        <title>The Global Catalogue of Microorganisms (GCM) 10K type strain sequencing project: providing services to taxonomists for standard genome sequencing and annotation.</title>
        <authorList>
            <consortium name="The Broad Institute Genomics Platform"/>
            <consortium name="The Broad Institute Genome Sequencing Center for Infectious Disease"/>
            <person name="Wu L."/>
            <person name="Ma J."/>
        </authorList>
    </citation>
    <scope>NUCLEOTIDE SEQUENCE [LARGE SCALE GENOMIC DNA]</scope>
    <source>
        <strain evidence="7">CGMCC 1.12477</strain>
    </source>
</reference>
<dbReference type="PANTHER" id="PTHR43214">
    <property type="entry name" value="TWO-COMPONENT RESPONSE REGULATOR"/>
    <property type="match status" value="1"/>
</dbReference>
<organism evidence="6 7">
    <name type="scientific">Nocardioides aestuarii</name>
    <dbReference type="NCBI Taxonomy" id="252231"/>
    <lineage>
        <taxon>Bacteria</taxon>
        <taxon>Bacillati</taxon>
        <taxon>Actinomycetota</taxon>
        <taxon>Actinomycetes</taxon>
        <taxon>Propionibacteriales</taxon>
        <taxon>Nocardioidaceae</taxon>
        <taxon>Nocardioides</taxon>
    </lineage>
</organism>
<gene>
    <name evidence="6" type="ORF">ACFSDE_19860</name>
</gene>
<evidence type="ECO:0000256" key="3">
    <source>
        <dbReference type="PROSITE-ProRule" id="PRU00169"/>
    </source>
</evidence>
<evidence type="ECO:0000259" key="4">
    <source>
        <dbReference type="PROSITE" id="PS50043"/>
    </source>
</evidence>
<dbReference type="SUPFAM" id="SSF46894">
    <property type="entry name" value="C-terminal effector domain of the bipartite response regulators"/>
    <property type="match status" value="1"/>
</dbReference>
<dbReference type="Pfam" id="PF00196">
    <property type="entry name" value="GerE"/>
    <property type="match status" value="1"/>
</dbReference>
<dbReference type="RefSeq" id="WP_343921145.1">
    <property type="nucleotide sequence ID" value="NZ_BAAAJT010000003.1"/>
</dbReference>
<dbReference type="EMBL" id="JBHUGD010000004">
    <property type="protein sequence ID" value="MFD1949070.1"/>
    <property type="molecule type" value="Genomic_DNA"/>
</dbReference>
<comment type="caution">
    <text evidence="6">The sequence shown here is derived from an EMBL/GenBank/DDBJ whole genome shotgun (WGS) entry which is preliminary data.</text>
</comment>
<dbReference type="SMART" id="SM00448">
    <property type="entry name" value="REC"/>
    <property type="match status" value="1"/>
</dbReference>
<dbReference type="SMART" id="SM00421">
    <property type="entry name" value="HTH_LUXR"/>
    <property type="match status" value="1"/>
</dbReference>
<dbReference type="InterPro" id="IPR016032">
    <property type="entry name" value="Sig_transdc_resp-reg_C-effctor"/>
</dbReference>
<accession>A0ABW4TR01</accession>
<dbReference type="Proteomes" id="UP001597351">
    <property type="component" value="Unassembled WGS sequence"/>
</dbReference>
<dbReference type="PROSITE" id="PS50110">
    <property type="entry name" value="RESPONSE_REGULATORY"/>
    <property type="match status" value="1"/>
</dbReference>
<name>A0ABW4TR01_9ACTN</name>
<sequence length="221" mass="23523">MKETTDRETVLVVDDHRTFTDLVALALRGEPDLECVGAAHDSADARRLVDQLDPDLVLMDVNLGEADGLQLTAELLEEHPELVVVVLTAFGDGSVMRRAAAVGASALLPKDGSLPDLLEGLRGARKGGLVVHPELLRTLVTEETAIPPPGSAAGLTAREQDVLTRLAEGRTVSVIARDLGISVHTCRGYVRSVLAKLGVHSQLEAVVVAVMRGLVDAPRRR</sequence>
<dbReference type="PRINTS" id="PR00038">
    <property type="entry name" value="HTHLUXR"/>
</dbReference>
<evidence type="ECO:0000256" key="1">
    <source>
        <dbReference type="ARBA" id="ARBA00022553"/>
    </source>
</evidence>
<dbReference type="Gene3D" id="3.40.50.2300">
    <property type="match status" value="1"/>
</dbReference>
<feature type="domain" description="HTH luxR-type" evidence="4">
    <location>
        <begin position="148"/>
        <end position="213"/>
    </location>
</feature>
<dbReference type="InterPro" id="IPR039420">
    <property type="entry name" value="WalR-like"/>
</dbReference>
<dbReference type="InterPro" id="IPR058245">
    <property type="entry name" value="NreC/VraR/RcsB-like_REC"/>
</dbReference>
<feature type="domain" description="Response regulatory" evidence="5">
    <location>
        <begin position="9"/>
        <end position="125"/>
    </location>
</feature>
<dbReference type="InterPro" id="IPR011006">
    <property type="entry name" value="CheY-like_superfamily"/>
</dbReference>
<dbReference type="InterPro" id="IPR001789">
    <property type="entry name" value="Sig_transdc_resp-reg_receiver"/>
</dbReference>
<dbReference type="CDD" id="cd17535">
    <property type="entry name" value="REC_NarL-like"/>
    <property type="match status" value="1"/>
</dbReference>
<feature type="modified residue" description="4-aspartylphosphate" evidence="3">
    <location>
        <position position="60"/>
    </location>
</feature>
<evidence type="ECO:0000259" key="5">
    <source>
        <dbReference type="PROSITE" id="PS50110"/>
    </source>
</evidence>
<dbReference type="Pfam" id="PF00072">
    <property type="entry name" value="Response_reg"/>
    <property type="match status" value="1"/>
</dbReference>
<dbReference type="InterPro" id="IPR000792">
    <property type="entry name" value="Tscrpt_reg_LuxR_C"/>
</dbReference>
<protein>
    <submittedName>
        <fullName evidence="6">Response regulator</fullName>
    </submittedName>
</protein>
<evidence type="ECO:0000256" key="2">
    <source>
        <dbReference type="ARBA" id="ARBA00023125"/>
    </source>
</evidence>
<keyword evidence="7" id="KW-1185">Reference proteome</keyword>
<evidence type="ECO:0000313" key="6">
    <source>
        <dbReference type="EMBL" id="MFD1949070.1"/>
    </source>
</evidence>